<name>A0A542ZJB8_9MICO</name>
<feature type="transmembrane region" description="Helical" evidence="2">
    <location>
        <begin position="919"/>
        <end position="937"/>
    </location>
</feature>
<dbReference type="SUPFAM" id="SSF82866">
    <property type="entry name" value="Multidrug efflux transporter AcrB transmembrane domain"/>
    <property type="match status" value="2"/>
</dbReference>
<feature type="transmembrane region" description="Helical" evidence="2">
    <location>
        <begin position="396"/>
        <end position="419"/>
    </location>
</feature>
<dbReference type="RefSeq" id="WP_141788340.1">
    <property type="nucleotide sequence ID" value="NZ_BAAAKX010000021.1"/>
</dbReference>
<dbReference type="GO" id="GO:0042910">
    <property type="term" value="F:xenobiotic transmembrane transporter activity"/>
    <property type="evidence" value="ECO:0007669"/>
    <property type="project" value="TreeGrafter"/>
</dbReference>
<proteinExistence type="predicted"/>
<keyword evidence="4" id="KW-1185">Reference proteome</keyword>
<feature type="transmembrane region" description="Helical" evidence="2">
    <location>
        <begin position="343"/>
        <end position="363"/>
    </location>
</feature>
<evidence type="ECO:0000256" key="2">
    <source>
        <dbReference type="SAM" id="Phobius"/>
    </source>
</evidence>
<keyword evidence="2" id="KW-0812">Transmembrane</keyword>
<dbReference type="Gene3D" id="3.30.70.1440">
    <property type="entry name" value="Multidrug efflux transporter AcrB pore domain"/>
    <property type="match status" value="1"/>
</dbReference>
<dbReference type="PRINTS" id="PR00702">
    <property type="entry name" value="ACRIFLAVINRP"/>
</dbReference>
<evidence type="ECO:0000313" key="3">
    <source>
        <dbReference type="EMBL" id="TQL60443.1"/>
    </source>
</evidence>
<reference evidence="3 4" key="1">
    <citation type="submission" date="2019-06" db="EMBL/GenBank/DDBJ databases">
        <title>Sequencing the genomes of 1000 actinobacteria strains.</title>
        <authorList>
            <person name="Klenk H.-P."/>
        </authorList>
    </citation>
    <scope>NUCLEOTIDE SEQUENCE [LARGE SCALE GENOMIC DNA]</scope>
    <source>
        <strain evidence="3 4">DSM 18082</strain>
    </source>
</reference>
<dbReference type="SUPFAM" id="SSF82714">
    <property type="entry name" value="Multidrug efflux transporter AcrB TolC docking domain, DN and DC subdomains"/>
    <property type="match status" value="1"/>
</dbReference>
<feature type="transmembrane region" description="Helical" evidence="2">
    <location>
        <begin position="977"/>
        <end position="999"/>
    </location>
</feature>
<evidence type="ECO:0000256" key="1">
    <source>
        <dbReference type="SAM" id="MobiDB-lite"/>
    </source>
</evidence>
<feature type="transmembrane region" description="Helical" evidence="2">
    <location>
        <begin position="1005"/>
        <end position="1030"/>
    </location>
</feature>
<feature type="transmembrane region" description="Helical" evidence="2">
    <location>
        <begin position="538"/>
        <end position="555"/>
    </location>
</feature>
<accession>A0A542ZJB8</accession>
<dbReference type="PANTHER" id="PTHR32063">
    <property type="match status" value="1"/>
</dbReference>
<dbReference type="GO" id="GO:0005886">
    <property type="term" value="C:plasma membrane"/>
    <property type="evidence" value="ECO:0007669"/>
    <property type="project" value="TreeGrafter"/>
</dbReference>
<feature type="transmembrane region" description="Helical" evidence="2">
    <location>
        <begin position="868"/>
        <end position="885"/>
    </location>
</feature>
<dbReference type="InterPro" id="IPR001036">
    <property type="entry name" value="Acrflvin-R"/>
</dbReference>
<dbReference type="AlphaFoldDB" id="A0A542ZJB8"/>
<dbReference type="Gene3D" id="1.20.1640.10">
    <property type="entry name" value="Multidrug efflux transporter AcrB transmembrane domain"/>
    <property type="match status" value="2"/>
</dbReference>
<comment type="caution">
    <text evidence="3">The sequence shown here is derived from an EMBL/GenBank/DDBJ whole genome shotgun (WGS) entry which is preliminary data.</text>
</comment>
<feature type="region of interest" description="Disordered" evidence="1">
    <location>
        <begin position="1036"/>
        <end position="1059"/>
    </location>
</feature>
<dbReference type="OrthoDB" id="3306666at2"/>
<feature type="compositionally biased region" description="Low complexity" evidence="1">
    <location>
        <begin position="1045"/>
        <end position="1059"/>
    </location>
</feature>
<feature type="transmembrane region" description="Helical" evidence="2">
    <location>
        <begin position="892"/>
        <end position="913"/>
    </location>
</feature>
<protein>
    <submittedName>
        <fullName evidence="3">Cu/Ag efflux pump CusA</fullName>
    </submittedName>
</protein>
<dbReference type="Gene3D" id="3.30.2090.10">
    <property type="entry name" value="Multidrug efflux transporter AcrB TolC docking domain, DN and DC subdomains"/>
    <property type="match status" value="2"/>
</dbReference>
<feature type="transmembrane region" description="Helical" evidence="2">
    <location>
        <begin position="370"/>
        <end position="390"/>
    </location>
</feature>
<keyword evidence="2" id="KW-0472">Membrane</keyword>
<dbReference type="EMBL" id="VFOQ01000001">
    <property type="protein sequence ID" value="TQL60443.1"/>
    <property type="molecule type" value="Genomic_DNA"/>
</dbReference>
<dbReference type="PANTHER" id="PTHR32063:SF4">
    <property type="entry name" value="SLR6043 PROTEIN"/>
    <property type="match status" value="1"/>
</dbReference>
<gene>
    <name evidence="3" type="ORF">FB474_1837</name>
</gene>
<organism evidence="3 4">
    <name type="scientific">Oryzihumus leptocrescens</name>
    <dbReference type="NCBI Taxonomy" id="297536"/>
    <lineage>
        <taxon>Bacteria</taxon>
        <taxon>Bacillati</taxon>
        <taxon>Actinomycetota</taxon>
        <taxon>Actinomycetes</taxon>
        <taxon>Micrococcales</taxon>
        <taxon>Intrasporangiaceae</taxon>
        <taxon>Oryzihumus</taxon>
    </lineage>
</organism>
<dbReference type="SUPFAM" id="SSF82693">
    <property type="entry name" value="Multidrug efflux transporter AcrB pore domain, PN1, PN2, PC1 and PC2 subdomains"/>
    <property type="match status" value="3"/>
</dbReference>
<sequence>MSWVLASGLKMGRLVIAAAVALLVLALVQLPSAAVDVYPEFTPPSVQVQSEALGLSAQEVEQLITVPLEQDLLNGVPFLAHIHSLSMPGLSQIDMTFEPGTDLYTARQMVQERMTQAHALPNVGTPPLMIQPLAATSRVAMISLSSKSVSLIDQSILARWKIRPRLMGVPGVANVSIWGQRDRQLQVQVDPRTLNAKGLTLTKLLETAGNALWVSPLTFVEASTPGTGGFIESPSQRMAVQHMLPITAPGDLANVAVEGTGGLRLGDVATVAEDHQPLIGDAIVDGGAGLVLVLEKFPEANTQEVTQAVEKAMADMAPGLQGITVNTQLYRPATFIEEATHNLGMAAIASLVLLVLVLALVLWSWRALLVSLLGIAVPLVLAAYVLFLFHTTMTSMTMLGLAVAVGAVVEQSVSGVTGLRARIRARGGPASGRAGATAVIAEAMAATRVPLVTATLVSLLVITPMLFLSESVVPFTRAAAAAYALALVLSLVVALTVTPALTVILLGEHERAGAAGPVEGWLQRTGDRLARRSPARRAIPLAALAVLAVLAVALLPRVDLTPSLPVLHERNLLVQLRTPSGTALGETERVTDREAAVLRTLPGVAEVGTHIGRAITADQAVDVNAAELWMTLDRTADEQATIERVRRELAQYPGVRGQVVSYAQQTVDTASRTPSDLTVRLFGIDVATMRAKARELQDMMRGVPGVVGPRVEQQLTQPTVEIQVKLDAARRLGLAPGDVRRDTTTLVSGLTVGSIYEEQKIFDVVVLGKATTRASLPGLEALRLDTPSGKQVPLSQVATVRLVSEPTAIEHNGVARSVDVTAGISGRDPGAVVADLRARVARMAMPLEYHAEVIGSAVDDQALNRRELLYVLAVLLGGVLLLQAATSSWRRAALLTVMIVLACAGGLVTGLAFGTNGSVGFVAGLLAVLGIASHGLLGQVRRYQELESGDGGVDAGNGEVSGAEVVRRGTSERVLPVLLTSLAVAAVFLPPLVLGGAGLELLQPMAVAVLGGLVTYVLTALMVLPALYLLTTAGRGPARPDEPHATGPASAAAAPADGR</sequence>
<feature type="transmembrane region" description="Helical" evidence="2">
    <location>
        <begin position="449"/>
        <end position="468"/>
    </location>
</feature>
<dbReference type="Gene3D" id="3.30.70.1320">
    <property type="entry name" value="Multidrug efflux transporter AcrB pore domain like"/>
    <property type="match status" value="1"/>
</dbReference>
<dbReference type="Proteomes" id="UP000319514">
    <property type="component" value="Unassembled WGS sequence"/>
</dbReference>
<feature type="transmembrane region" description="Helical" evidence="2">
    <location>
        <begin position="480"/>
        <end position="506"/>
    </location>
</feature>
<dbReference type="Pfam" id="PF00873">
    <property type="entry name" value="ACR_tran"/>
    <property type="match status" value="1"/>
</dbReference>
<dbReference type="Gene3D" id="3.30.70.1430">
    <property type="entry name" value="Multidrug efflux transporter AcrB pore domain"/>
    <property type="match status" value="2"/>
</dbReference>
<dbReference type="InterPro" id="IPR027463">
    <property type="entry name" value="AcrB_DN_DC_subdom"/>
</dbReference>
<keyword evidence="2" id="KW-1133">Transmembrane helix</keyword>
<evidence type="ECO:0000313" key="4">
    <source>
        <dbReference type="Proteomes" id="UP000319514"/>
    </source>
</evidence>